<accession>A0A438E1M7</accession>
<proteinExistence type="inferred from homology"/>
<dbReference type="Proteomes" id="UP000288805">
    <property type="component" value="Unassembled WGS sequence"/>
</dbReference>
<comment type="caution">
    <text evidence="3">The sequence shown here is derived from an EMBL/GenBank/DDBJ whole genome shotgun (WGS) entry which is preliminary data.</text>
</comment>
<dbReference type="InterPro" id="IPR023562">
    <property type="entry name" value="ClpP/TepA"/>
</dbReference>
<dbReference type="PRINTS" id="PR00127">
    <property type="entry name" value="CLPPROTEASEP"/>
</dbReference>
<reference evidence="3 4" key="1">
    <citation type="journal article" date="2018" name="PLoS Genet.">
        <title>Population sequencing reveals clonal diversity and ancestral inbreeding in the grapevine cultivar Chardonnay.</title>
        <authorList>
            <person name="Roach M.J."/>
            <person name="Johnson D.L."/>
            <person name="Bohlmann J."/>
            <person name="van Vuuren H.J."/>
            <person name="Jones S.J."/>
            <person name="Pretorius I.S."/>
            <person name="Schmidt S.A."/>
            <person name="Borneman A.R."/>
        </authorList>
    </citation>
    <scope>NUCLEOTIDE SEQUENCE [LARGE SCALE GENOMIC DNA]</scope>
    <source>
        <strain evidence="4">cv. Chardonnay</strain>
        <tissue evidence="3">Leaf</tissue>
    </source>
</reference>
<dbReference type="GO" id="GO:0006508">
    <property type="term" value="P:proteolysis"/>
    <property type="evidence" value="ECO:0007669"/>
    <property type="project" value="UniProtKB-KW"/>
</dbReference>
<dbReference type="Gene3D" id="3.90.226.10">
    <property type="entry name" value="2-enoyl-CoA Hydratase, Chain A, domain 1"/>
    <property type="match status" value="1"/>
</dbReference>
<evidence type="ECO:0000256" key="2">
    <source>
        <dbReference type="RuleBase" id="RU003567"/>
    </source>
</evidence>
<dbReference type="PANTHER" id="PTHR10381:SF12">
    <property type="entry name" value="ATP-DEPENDENT CLP PROTEASE PROTEOLYTIC SUBUNIT 5, CHLOROPLASTIC"/>
    <property type="match status" value="1"/>
</dbReference>
<dbReference type="GO" id="GO:0009532">
    <property type="term" value="C:plastid stroma"/>
    <property type="evidence" value="ECO:0007669"/>
    <property type="project" value="UniProtKB-ARBA"/>
</dbReference>
<evidence type="ECO:0000256" key="1">
    <source>
        <dbReference type="ARBA" id="ARBA00007039"/>
    </source>
</evidence>
<dbReference type="PANTHER" id="PTHR10381">
    <property type="entry name" value="ATP-DEPENDENT CLP PROTEASE PROTEOLYTIC SUBUNIT"/>
    <property type="match status" value="1"/>
</dbReference>
<evidence type="ECO:0000313" key="4">
    <source>
        <dbReference type="Proteomes" id="UP000288805"/>
    </source>
</evidence>
<organism evidence="3 4">
    <name type="scientific">Vitis vinifera</name>
    <name type="common">Grape</name>
    <dbReference type="NCBI Taxonomy" id="29760"/>
    <lineage>
        <taxon>Eukaryota</taxon>
        <taxon>Viridiplantae</taxon>
        <taxon>Streptophyta</taxon>
        <taxon>Embryophyta</taxon>
        <taxon>Tracheophyta</taxon>
        <taxon>Spermatophyta</taxon>
        <taxon>Magnoliopsida</taxon>
        <taxon>eudicotyledons</taxon>
        <taxon>Gunneridae</taxon>
        <taxon>Pentapetalae</taxon>
        <taxon>rosids</taxon>
        <taxon>Vitales</taxon>
        <taxon>Vitaceae</taxon>
        <taxon>Viteae</taxon>
        <taxon>Vitis</taxon>
    </lineage>
</organism>
<keyword evidence="3" id="KW-0378">Hydrolase</keyword>
<evidence type="ECO:0000313" key="3">
    <source>
        <dbReference type="EMBL" id="RVW41609.1"/>
    </source>
</evidence>
<dbReference type="Pfam" id="PF00574">
    <property type="entry name" value="CLP_protease"/>
    <property type="match status" value="1"/>
</dbReference>
<protein>
    <recommendedName>
        <fullName evidence="2">ATP-dependent Clp protease proteolytic subunit</fullName>
    </recommendedName>
</protein>
<dbReference type="GO" id="GO:0004176">
    <property type="term" value="F:ATP-dependent peptidase activity"/>
    <property type="evidence" value="ECO:0007669"/>
    <property type="project" value="InterPro"/>
</dbReference>
<keyword evidence="3" id="KW-0645">Protease</keyword>
<dbReference type="GO" id="GO:0004252">
    <property type="term" value="F:serine-type endopeptidase activity"/>
    <property type="evidence" value="ECO:0007669"/>
    <property type="project" value="InterPro"/>
</dbReference>
<dbReference type="EMBL" id="QGNW01001434">
    <property type="protein sequence ID" value="RVW41609.1"/>
    <property type="molecule type" value="Genomic_DNA"/>
</dbReference>
<dbReference type="SUPFAM" id="SSF52096">
    <property type="entry name" value="ClpP/crotonase"/>
    <property type="match status" value="1"/>
</dbReference>
<name>A0A438E1M7_VITVI</name>
<dbReference type="InterPro" id="IPR001907">
    <property type="entry name" value="ClpP"/>
</dbReference>
<dbReference type="AlphaFoldDB" id="A0A438E1M7"/>
<sequence>MGVWKPCKIDIVMYVNSPGGSVTAGMAIFDTMRHIRPDVSTVCVGLAARTVRLRLEQIWRDFLWGGGVLSGNLIFWRFANERRLLWNQVIKEKYGEEQRSWCSKEVRGGYGVGLCYVQGCLGKRCVEFH</sequence>
<gene>
    <name evidence="3" type="primary">CLPP5_0</name>
    <name evidence="3" type="ORF">CK203_068254</name>
</gene>
<comment type="similarity">
    <text evidence="1 2">Belongs to the peptidase S14 family.</text>
</comment>
<dbReference type="InterPro" id="IPR029045">
    <property type="entry name" value="ClpP/crotonase-like_dom_sf"/>
</dbReference>